<dbReference type="Proteomes" id="UP001060771">
    <property type="component" value="Chromosome"/>
</dbReference>
<reference evidence="3" key="2">
    <citation type="submission" date="2020-09" db="EMBL/GenBank/DDBJ databases">
        <authorList>
            <person name="Sun Q."/>
            <person name="Ohkuma M."/>
        </authorList>
    </citation>
    <scope>NUCLEOTIDE SEQUENCE</scope>
    <source>
        <strain evidence="3">JCM 11219</strain>
    </source>
</reference>
<evidence type="ECO:0000313" key="4">
    <source>
        <dbReference type="Proteomes" id="UP000657075"/>
    </source>
</evidence>
<evidence type="ECO:0000256" key="1">
    <source>
        <dbReference type="SAM" id="Phobius"/>
    </source>
</evidence>
<dbReference type="Proteomes" id="UP000657075">
    <property type="component" value="Unassembled WGS sequence"/>
</dbReference>
<dbReference type="EMBL" id="AP026830">
    <property type="protein sequence ID" value="BDR92249.1"/>
    <property type="molecule type" value="Genomic_DNA"/>
</dbReference>
<organism evidence="3 4">
    <name type="scientific">Vulcanisaeta souniana JCM 11219</name>
    <dbReference type="NCBI Taxonomy" id="1293586"/>
    <lineage>
        <taxon>Archaea</taxon>
        <taxon>Thermoproteota</taxon>
        <taxon>Thermoprotei</taxon>
        <taxon>Thermoproteales</taxon>
        <taxon>Thermoproteaceae</taxon>
        <taxon>Vulcanisaeta</taxon>
    </lineage>
</organism>
<accession>A0A830EKM2</accession>
<name>A0A830EKM2_9CREN</name>
<protein>
    <submittedName>
        <fullName evidence="3">Uncharacterized protein</fullName>
    </submittedName>
</protein>
<evidence type="ECO:0000313" key="2">
    <source>
        <dbReference type="EMBL" id="BDR92249.1"/>
    </source>
</evidence>
<sequence length="302" mass="33306">MSVVMLVSYNWWYTVAGIATAEVAYLIIKVNYTPPQKRAEVWEAIWSYAIAWIVIISVVAVLQNAGVISQSIASSFGIPVVKPSSPYIQSLLTESTTSWAVFWAIVYTLKALGTIEAFGFRLGFLSALAGFMERITSLQWLSFEWFIADLAVLYVMTLFTEYMTKYGLWAVTASLIVPRSTRSIGSSITMTYMVLAITLPVMLGMVLMELPYVQVVVINFPCNPLQSTLANLPTCLLQDYLAMVGNTLATTFNLIGGSPISAFHAFVWDALLDVAYSLSLAIAYYLARLVDAGAFRVLDVIT</sequence>
<feature type="transmembrane region" description="Helical" evidence="1">
    <location>
        <begin position="44"/>
        <end position="67"/>
    </location>
</feature>
<gene>
    <name evidence="3" type="ORF">GCM10007112_23990</name>
    <name evidence="2" type="ORF">Vsou_13420</name>
</gene>
<feature type="transmembrane region" description="Helical" evidence="1">
    <location>
        <begin position="184"/>
        <end position="207"/>
    </location>
</feature>
<reference evidence="2" key="4">
    <citation type="journal article" date="2023" name="Microbiol. Resour. Announc.">
        <title>Complete Genome Sequence of Vulcanisaeta souniana Strain IC-059, a Hyperthermophilic Archaeon Isolated from Hot Spring Water in Japan.</title>
        <authorList>
            <person name="Kato S."/>
            <person name="Itoh T."/>
            <person name="Wu L."/>
            <person name="Ma J."/>
            <person name="Ohkuma M."/>
        </authorList>
    </citation>
    <scope>NUCLEOTIDE SEQUENCE</scope>
    <source>
        <strain evidence="2">JCM 11219</strain>
    </source>
</reference>
<keyword evidence="1" id="KW-0812">Transmembrane</keyword>
<dbReference type="AlphaFoldDB" id="A0A830EKM2"/>
<feature type="transmembrane region" description="Helical" evidence="1">
    <location>
        <begin position="118"/>
        <end position="137"/>
    </location>
</feature>
<feature type="transmembrane region" description="Helical" evidence="1">
    <location>
        <begin position="143"/>
        <end position="163"/>
    </location>
</feature>
<dbReference type="EMBL" id="BMNM01000014">
    <property type="protein sequence ID" value="GGI86181.1"/>
    <property type="molecule type" value="Genomic_DNA"/>
</dbReference>
<keyword evidence="1" id="KW-1133">Transmembrane helix</keyword>
<keyword evidence="1" id="KW-0472">Membrane</keyword>
<evidence type="ECO:0000313" key="3">
    <source>
        <dbReference type="EMBL" id="GGI86181.1"/>
    </source>
</evidence>
<feature type="transmembrane region" description="Helical" evidence="1">
    <location>
        <begin position="87"/>
        <end position="106"/>
    </location>
</feature>
<proteinExistence type="predicted"/>
<reference evidence="5" key="3">
    <citation type="submission" date="2022-09" db="EMBL/GenBank/DDBJ databases">
        <title>Complete genome sequence of Vulcanisaeta souniana.</title>
        <authorList>
            <person name="Kato S."/>
            <person name="Itoh T."/>
            <person name="Ohkuma M."/>
        </authorList>
    </citation>
    <scope>NUCLEOTIDE SEQUENCE [LARGE SCALE GENOMIC DNA]</scope>
    <source>
        <strain evidence="5">JCM 11219</strain>
    </source>
</reference>
<evidence type="ECO:0000313" key="5">
    <source>
        <dbReference type="Proteomes" id="UP001060771"/>
    </source>
</evidence>
<keyword evidence="5" id="KW-1185">Reference proteome</keyword>
<feature type="transmembrane region" description="Helical" evidence="1">
    <location>
        <begin position="266"/>
        <end position="287"/>
    </location>
</feature>
<reference evidence="3" key="1">
    <citation type="journal article" date="2014" name="Int. J. Syst. Evol. Microbiol.">
        <title>Complete genome sequence of Corynebacterium casei LMG S-19264T (=DSM 44701T), isolated from a smear-ripened cheese.</title>
        <authorList>
            <consortium name="US DOE Joint Genome Institute (JGI-PGF)"/>
            <person name="Walter F."/>
            <person name="Albersmeier A."/>
            <person name="Kalinowski J."/>
            <person name="Ruckert C."/>
        </authorList>
    </citation>
    <scope>NUCLEOTIDE SEQUENCE</scope>
    <source>
        <strain evidence="3">JCM 11219</strain>
    </source>
</reference>
<feature type="transmembrane region" description="Helical" evidence="1">
    <location>
        <begin position="12"/>
        <end position="32"/>
    </location>
</feature>